<comment type="caution">
    <text evidence="3">The sequence shown here is derived from an EMBL/GenBank/DDBJ whole genome shotgun (WGS) entry which is preliminary data.</text>
</comment>
<dbReference type="SUPFAM" id="SSF54106">
    <property type="entry name" value="LysM domain"/>
    <property type="match status" value="1"/>
</dbReference>
<dbReference type="InterPro" id="IPR036779">
    <property type="entry name" value="LysM_dom_sf"/>
</dbReference>
<dbReference type="SMART" id="SM00257">
    <property type="entry name" value="LysM"/>
    <property type="match status" value="1"/>
</dbReference>
<accession>A0A243RFL1</accession>
<organism evidence="3 4">
    <name type="scientific">Streptosporangium minutum</name>
    <dbReference type="NCBI Taxonomy" id="569862"/>
    <lineage>
        <taxon>Bacteria</taxon>
        <taxon>Bacillati</taxon>
        <taxon>Actinomycetota</taxon>
        <taxon>Actinomycetes</taxon>
        <taxon>Streptosporangiales</taxon>
        <taxon>Streptosporangiaceae</taxon>
        <taxon>Streptosporangium</taxon>
    </lineage>
</organism>
<dbReference type="InterPro" id="IPR018392">
    <property type="entry name" value="LysM"/>
</dbReference>
<keyword evidence="1" id="KW-0472">Membrane</keyword>
<keyword evidence="4" id="KW-1185">Reference proteome</keyword>
<evidence type="ECO:0000256" key="1">
    <source>
        <dbReference type="SAM" id="Phobius"/>
    </source>
</evidence>
<dbReference type="AlphaFoldDB" id="A0A243RFL1"/>
<dbReference type="CDD" id="cd00118">
    <property type="entry name" value="LysM"/>
    <property type="match status" value="1"/>
</dbReference>
<gene>
    <name evidence="3" type="ORF">CA984_26070</name>
</gene>
<dbReference type="Gene3D" id="3.10.350.10">
    <property type="entry name" value="LysM domain"/>
    <property type="match status" value="1"/>
</dbReference>
<evidence type="ECO:0000313" key="3">
    <source>
        <dbReference type="EMBL" id="OUC93512.1"/>
    </source>
</evidence>
<dbReference type="EMBL" id="NGFP01000134">
    <property type="protein sequence ID" value="OUC93512.1"/>
    <property type="molecule type" value="Genomic_DNA"/>
</dbReference>
<reference evidence="3 4" key="1">
    <citation type="submission" date="2017-05" db="EMBL/GenBank/DDBJ databases">
        <title>Biotechnological potential of actinobacteria isolated from South African environments.</title>
        <authorList>
            <person name="Le Roes-Hill M."/>
            <person name="Prins A."/>
            <person name="Durrell K.A."/>
        </authorList>
    </citation>
    <scope>NUCLEOTIDE SEQUENCE [LARGE SCALE GENOMIC DNA]</scope>
    <source>
        <strain evidence="3">M26</strain>
    </source>
</reference>
<dbReference type="Pfam" id="PF01476">
    <property type="entry name" value="LysM"/>
    <property type="match status" value="1"/>
</dbReference>
<evidence type="ECO:0000259" key="2">
    <source>
        <dbReference type="PROSITE" id="PS51782"/>
    </source>
</evidence>
<dbReference type="Proteomes" id="UP000194761">
    <property type="component" value="Unassembled WGS sequence"/>
</dbReference>
<feature type="transmembrane region" description="Helical" evidence="1">
    <location>
        <begin position="51"/>
        <end position="69"/>
    </location>
</feature>
<proteinExistence type="predicted"/>
<keyword evidence="1" id="KW-1133">Transmembrane helix</keyword>
<feature type="domain" description="LysM" evidence="2">
    <location>
        <begin position="86"/>
        <end position="135"/>
    </location>
</feature>
<sequence>MCSARSRGWGAIVKTTVTTGRAGRPPARRPGAVGDVRYPGRPLRLTRRGRIVVVAALTLVTLGALWVGARIDAASALEGGGREGLSWVVVRGGDTLWEIADSVTEGGDPAAVIRRIMDLNGLSDSVIRPGTRLYLPEGSAP</sequence>
<dbReference type="PROSITE" id="PS51782">
    <property type="entry name" value="LYSM"/>
    <property type="match status" value="1"/>
</dbReference>
<evidence type="ECO:0000313" key="4">
    <source>
        <dbReference type="Proteomes" id="UP000194761"/>
    </source>
</evidence>
<protein>
    <recommendedName>
        <fullName evidence="2">LysM domain-containing protein</fullName>
    </recommendedName>
</protein>
<name>A0A243RFL1_9ACTN</name>
<keyword evidence="1" id="KW-0812">Transmembrane</keyword>